<dbReference type="InterPro" id="IPR018773">
    <property type="entry name" value="MeTrfase_reg_dom_prd"/>
</dbReference>
<dbReference type="SUPFAM" id="SSF53335">
    <property type="entry name" value="S-adenosyl-L-methionine-dependent methyltransferases"/>
    <property type="match status" value="1"/>
</dbReference>
<feature type="domain" description="Methyltransferase regulatory" evidence="1">
    <location>
        <begin position="231"/>
        <end position="315"/>
    </location>
</feature>
<dbReference type="Pfam" id="PF13847">
    <property type="entry name" value="Methyltransf_31"/>
    <property type="match status" value="1"/>
</dbReference>
<evidence type="ECO:0000259" key="1">
    <source>
        <dbReference type="Pfam" id="PF10119"/>
    </source>
</evidence>
<accession>A0ABM8Q4N7</accession>
<proteinExistence type="predicted"/>
<dbReference type="PANTHER" id="PTHR43667">
    <property type="entry name" value="CYCLOPROPANE-FATTY-ACYL-PHOSPHOLIPID SYNTHASE"/>
    <property type="match status" value="1"/>
</dbReference>
<protein>
    <recommendedName>
        <fullName evidence="5">Methyltransferase domain-containing protein</fullName>
    </recommendedName>
</protein>
<gene>
    <name evidence="3" type="ORF">LMG7974_00734</name>
</gene>
<dbReference type="InterPro" id="IPR025714">
    <property type="entry name" value="Methyltranfer_dom"/>
</dbReference>
<evidence type="ECO:0008006" key="5">
    <source>
        <dbReference type="Google" id="ProtNLM"/>
    </source>
</evidence>
<organism evidence="3 4">
    <name type="scientific">Campylobacter majalis</name>
    <dbReference type="NCBI Taxonomy" id="2790656"/>
    <lineage>
        <taxon>Bacteria</taxon>
        <taxon>Pseudomonadati</taxon>
        <taxon>Campylobacterota</taxon>
        <taxon>Epsilonproteobacteria</taxon>
        <taxon>Campylobacterales</taxon>
        <taxon>Campylobacteraceae</taxon>
        <taxon>Campylobacter</taxon>
    </lineage>
</organism>
<evidence type="ECO:0000259" key="2">
    <source>
        <dbReference type="Pfam" id="PF13847"/>
    </source>
</evidence>
<evidence type="ECO:0000313" key="4">
    <source>
        <dbReference type="Proteomes" id="UP000789803"/>
    </source>
</evidence>
<reference evidence="3 4" key="1">
    <citation type="submission" date="2020-11" db="EMBL/GenBank/DDBJ databases">
        <authorList>
            <person name="Peeters C."/>
        </authorList>
    </citation>
    <scope>NUCLEOTIDE SEQUENCE [LARGE SCALE GENOMIC DNA]</scope>
    <source>
        <strain evidence="3 4">LMG 7974</strain>
    </source>
</reference>
<dbReference type="Pfam" id="PF10119">
    <property type="entry name" value="MethyTransf_Reg"/>
    <property type="match status" value="1"/>
</dbReference>
<dbReference type="RefSeq" id="WP_229932543.1">
    <property type="nucleotide sequence ID" value="NZ_CAJHOF010000005.1"/>
</dbReference>
<feature type="domain" description="Methyltransferase" evidence="2">
    <location>
        <begin position="41"/>
        <end position="154"/>
    </location>
</feature>
<dbReference type="Gene3D" id="3.40.50.150">
    <property type="entry name" value="Vaccinia Virus protein VP39"/>
    <property type="match status" value="1"/>
</dbReference>
<evidence type="ECO:0000313" key="3">
    <source>
        <dbReference type="EMBL" id="CAD7287846.1"/>
    </source>
</evidence>
<comment type="caution">
    <text evidence="3">The sequence shown here is derived from an EMBL/GenBank/DDBJ whole genome shotgun (WGS) entry which is preliminary data.</text>
</comment>
<dbReference type="PANTHER" id="PTHR43667:SF2">
    <property type="entry name" value="FATTY ACID C-METHYL TRANSFERASE"/>
    <property type="match status" value="1"/>
</dbReference>
<sequence length="490" mass="57160">MFEEREYYNEAPYFSAAFTDSSPIRLNAIGELLNLNPAPLKNARILELGCAYGGNIMPFALHYPDADVVGIDISGVQVNGGNEIAKNIGLTNFKLLEKDILSLNSDDIKMLGKFDYIIAHGLYSWVRDNVKNSILALIKAVLNPNGIAYVSYNVMPGWSIFSLLREYMLFTSKDEKAPGIRLQKAKDELKFLQDYLKTNLQDKLDPTLRDTQKLLLTQLNFLQNITKDNKNDYYIQHEFLETHNDPIYFKDFINKIDKVGLCYLLDSSLDDIFKSQIGVYRFDAHLNKNYKKRVDKEQMLDFMLNRSFRKSLIMHKDILEGVEDFDIDISVNEFAKLNFIADIKKQNNKFYIKDRELNPEYYDIYEKIYSKYPESQNIMDFKEYDLQKALFAFLELMLDLNVGLTTYELKDVKIKNVKLKPKIKEYLKYFYENDNPAILMANELNQKIQLSKDEIQIALKIDAGHELDMSDERVCKVMKILQKNYLLIQK</sequence>
<dbReference type="InterPro" id="IPR050723">
    <property type="entry name" value="CFA/CMAS"/>
</dbReference>
<keyword evidence="4" id="KW-1185">Reference proteome</keyword>
<dbReference type="Proteomes" id="UP000789803">
    <property type="component" value="Unassembled WGS sequence"/>
</dbReference>
<dbReference type="EMBL" id="CAJHOF010000005">
    <property type="protein sequence ID" value="CAD7287846.1"/>
    <property type="molecule type" value="Genomic_DNA"/>
</dbReference>
<dbReference type="CDD" id="cd02440">
    <property type="entry name" value="AdoMet_MTases"/>
    <property type="match status" value="1"/>
</dbReference>
<dbReference type="InterPro" id="IPR029063">
    <property type="entry name" value="SAM-dependent_MTases_sf"/>
</dbReference>
<name>A0ABM8Q4N7_9BACT</name>